<reference evidence="3 4" key="1">
    <citation type="submission" date="2016-10" db="EMBL/GenBank/DDBJ databases">
        <authorList>
            <person name="de Groot N.N."/>
        </authorList>
    </citation>
    <scope>NUCLEOTIDE SEQUENCE [LARGE SCALE GENOMIC DNA]</scope>
    <source>
        <strain evidence="3 4">CGMCC 1.5070</strain>
    </source>
</reference>
<dbReference type="EMBL" id="FOCG01000012">
    <property type="protein sequence ID" value="SEN19496.1"/>
    <property type="molecule type" value="Genomic_DNA"/>
</dbReference>
<gene>
    <name evidence="3" type="ORF">SAMN05216180_3036</name>
</gene>
<keyword evidence="1" id="KW-1133">Transmembrane helix</keyword>
<evidence type="ECO:0000256" key="2">
    <source>
        <dbReference type="SAM" id="SignalP"/>
    </source>
</evidence>
<proteinExistence type="predicted"/>
<protein>
    <submittedName>
        <fullName evidence="3">Uncharacterized protein</fullName>
    </submittedName>
</protein>
<evidence type="ECO:0000313" key="3">
    <source>
        <dbReference type="EMBL" id="SEN19496.1"/>
    </source>
</evidence>
<keyword evidence="4" id="KW-1185">Reference proteome</keyword>
<evidence type="ECO:0000313" key="4">
    <source>
        <dbReference type="Proteomes" id="UP000199158"/>
    </source>
</evidence>
<name>A0A1H8EJB7_9FIRM</name>
<sequence>MFKKISAFVSKHKKAVLMGAPAVLTPALAIVPAFAAEGTPMPTLTITTDMLRPLVDGVIANINVILPVGLGIMAIMLGIKLIPQILSKFMHI</sequence>
<keyword evidence="2" id="KW-0732">Signal</keyword>
<accession>A0A1H8EJB7</accession>
<dbReference type="OrthoDB" id="1859518at2"/>
<feature type="transmembrane region" description="Helical" evidence="1">
    <location>
        <begin position="59"/>
        <end position="82"/>
    </location>
</feature>
<organism evidence="3 4">
    <name type="scientific">Hydrogenoanaerobacterium saccharovorans</name>
    <dbReference type="NCBI Taxonomy" id="474960"/>
    <lineage>
        <taxon>Bacteria</taxon>
        <taxon>Bacillati</taxon>
        <taxon>Bacillota</taxon>
        <taxon>Clostridia</taxon>
        <taxon>Eubacteriales</taxon>
        <taxon>Oscillospiraceae</taxon>
        <taxon>Hydrogenoanaerobacterium</taxon>
    </lineage>
</organism>
<dbReference type="RefSeq" id="WP_092756705.1">
    <property type="nucleotide sequence ID" value="NZ_FOCG01000012.1"/>
</dbReference>
<dbReference type="STRING" id="474960.SAMN05216180_3036"/>
<feature type="signal peptide" evidence="2">
    <location>
        <begin position="1"/>
        <end position="35"/>
    </location>
</feature>
<keyword evidence="1" id="KW-0472">Membrane</keyword>
<evidence type="ECO:0000256" key="1">
    <source>
        <dbReference type="SAM" id="Phobius"/>
    </source>
</evidence>
<dbReference type="Proteomes" id="UP000199158">
    <property type="component" value="Unassembled WGS sequence"/>
</dbReference>
<keyword evidence="1" id="KW-0812">Transmembrane</keyword>
<feature type="chain" id="PRO_5011622826" evidence="2">
    <location>
        <begin position="36"/>
        <end position="92"/>
    </location>
</feature>
<dbReference type="AlphaFoldDB" id="A0A1H8EJB7"/>